<keyword evidence="5" id="KW-0472">Membrane</keyword>
<evidence type="ECO:0000313" key="8">
    <source>
        <dbReference type="EMBL" id="MPN29399.1"/>
    </source>
</evidence>
<accession>A0A645GUG0</accession>
<keyword evidence="4" id="KW-0812">Transmembrane</keyword>
<dbReference type="Pfam" id="PF03799">
    <property type="entry name" value="FtsQ_DivIB_C"/>
    <property type="match status" value="1"/>
</dbReference>
<dbReference type="InterPro" id="IPR045335">
    <property type="entry name" value="FtsQ_C_sf"/>
</dbReference>
<keyword evidence="3 8" id="KW-0132">Cell division</keyword>
<organism evidence="8">
    <name type="scientific">bioreactor metagenome</name>
    <dbReference type="NCBI Taxonomy" id="1076179"/>
    <lineage>
        <taxon>unclassified sequences</taxon>
        <taxon>metagenomes</taxon>
        <taxon>ecological metagenomes</taxon>
    </lineage>
</organism>
<gene>
    <name evidence="8" type="primary">ftsQ_12</name>
    <name evidence="8" type="ORF">SDC9_176852</name>
</gene>
<keyword evidence="2" id="KW-0997">Cell inner membrane</keyword>
<feature type="domain" description="Cell division protein FtsQ/DivIB C-terminal" evidence="7">
    <location>
        <begin position="2"/>
        <end position="122"/>
    </location>
</feature>
<evidence type="ECO:0000256" key="1">
    <source>
        <dbReference type="ARBA" id="ARBA00022475"/>
    </source>
</evidence>
<proteinExistence type="predicted"/>
<dbReference type="AlphaFoldDB" id="A0A645GUG0"/>
<evidence type="ECO:0000259" key="7">
    <source>
        <dbReference type="Pfam" id="PF03799"/>
    </source>
</evidence>
<comment type="caution">
    <text evidence="8">The sequence shown here is derived from an EMBL/GenBank/DDBJ whole genome shotgun (WGS) entry which is preliminary data.</text>
</comment>
<keyword evidence="6" id="KW-0131">Cell cycle</keyword>
<dbReference type="GO" id="GO:0090529">
    <property type="term" value="P:cell septum assembly"/>
    <property type="evidence" value="ECO:0007669"/>
    <property type="project" value="InterPro"/>
</dbReference>
<protein>
    <submittedName>
        <fullName evidence="8">Cell division protein FtsQ</fullName>
    </submittedName>
</protein>
<name>A0A645GUG0_9ZZZZ</name>
<sequence>MARWGEGYAEMVNSHGEVFAALLPESEMARLPLLLGPPGTAQEVLQRFVSFGKSFSAIGEMPVQVSLSPRLAWQVSLGNGMRIEVGREHPKFTVGSRLQRFVEVYPTMVGNLPVLPAVVDLRYPNGFAMKVAGDGKGK</sequence>
<dbReference type="Gene3D" id="3.40.50.11690">
    <property type="entry name" value="Cell division protein FtsQ/DivIB"/>
    <property type="match status" value="1"/>
</dbReference>
<dbReference type="EMBL" id="VSSQ01080076">
    <property type="protein sequence ID" value="MPN29399.1"/>
    <property type="molecule type" value="Genomic_DNA"/>
</dbReference>
<keyword evidence="5" id="KW-1133">Transmembrane helix</keyword>
<dbReference type="PANTHER" id="PTHR35851">
    <property type="entry name" value="CELL DIVISION PROTEIN FTSQ"/>
    <property type="match status" value="1"/>
</dbReference>
<dbReference type="InterPro" id="IPR005548">
    <property type="entry name" value="Cell_div_FtsQ/DivIB_C"/>
</dbReference>
<evidence type="ECO:0000256" key="6">
    <source>
        <dbReference type="ARBA" id="ARBA00023306"/>
    </source>
</evidence>
<evidence type="ECO:0000256" key="4">
    <source>
        <dbReference type="ARBA" id="ARBA00022692"/>
    </source>
</evidence>
<evidence type="ECO:0000256" key="3">
    <source>
        <dbReference type="ARBA" id="ARBA00022618"/>
    </source>
</evidence>
<keyword evidence="1" id="KW-1003">Cell membrane</keyword>
<dbReference type="PANTHER" id="PTHR35851:SF1">
    <property type="entry name" value="CELL DIVISION PROTEIN FTSQ"/>
    <property type="match status" value="1"/>
</dbReference>
<reference evidence="8" key="1">
    <citation type="submission" date="2019-08" db="EMBL/GenBank/DDBJ databases">
        <authorList>
            <person name="Kucharzyk K."/>
            <person name="Murdoch R.W."/>
            <person name="Higgins S."/>
            <person name="Loffler F."/>
        </authorList>
    </citation>
    <scope>NUCLEOTIDE SEQUENCE</scope>
</reference>
<dbReference type="InterPro" id="IPR026579">
    <property type="entry name" value="FtsQ"/>
</dbReference>
<evidence type="ECO:0000256" key="2">
    <source>
        <dbReference type="ARBA" id="ARBA00022519"/>
    </source>
</evidence>
<evidence type="ECO:0000256" key="5">
    <source>
        <dbReference type="ARBA" id="ARBA00022989"/>
    </source>
</evidence>